<comment type="subunit">
    <text evidence="6">Part of the FGAM synthase complex composed of 1 PurL, 1 PurQ and 2 PurS subunits.</text>
</comment>
<evidence type="ECO:0000256" key="1">
    <source>
        <dbReference type="ARBA" id="ARBA00022490"/>
    </source>
</evidence>
<evidence type="ECO:0000256" key="5">
    <source>
        <dbReference type="ARBA" id="ARBA00022840"/>
    </source>
</evidence>
<dbReference type="GO" id="GO:0006189">
    <property type="term" value="P:'de novo' IMP biosynthetic process"/>
    <property type="evidence" value="ECO:0007669"/>
    <property type="project" value="UniProtKB-UniRule"/>
</dbReference>
<reference evidence="7 8" key="1">
    <citation type="submission" date="2018-07" db="EMBL/GenBank/DDBJ databases">
        <title>Diversity of Mesorhizobium strains in Brazil.</title>
        <authorList>
            <person name="Helene L.C.F."/>
            <person name="Dall'Agnol R."/>
            <person name="Delamuta J.R.M."/>
            <person name="Hungria M."/>
        </authorList>
    </citation>
    <scope>NUCLEOTIDE SEQUENCE [LARGE SCALE GENOMIC DNA]</scope>
    <source>
        <strain evidence="7 8">AC99b</strain>
    </source>
</reference>
<comment type="subcellular location">
    <subcellularLocation>
        <location evidence="6">Cytoplasm</location>
    </subcellularLocation>
</comment>
<evidence type="ECO:0000256" key="6">
    <source>
        <dbReference type="HAMAP-Rule" id="MF_01926"/>
    </source>
</evidence>
<dbReference type="Gene3D" id="3.30.1280.10">
    <property type="entry name" value="Phosphoribosylformylglycinamidine synthase subunit PurS"/>
    <property type="match status" value="1"/>
</dbReference>
<dbReference type="InterPro" id="IPR003850">
    <property type="entry name" value="PurS"/>
</dbReference>
<dbReference type="PANTHER" id="PTHR34696:SF1">
    <property type="entry name" value="PHOSPHORIBOSYLFORMYLGLYCINAMIDINE SYNTHASE SUBUNIT PURS"/>
    <property type="match status" value="1"/>
</dbReference>
<dbReference type="GO" id="GO:0004642">
    <property type="term" value="F:phosphoribosylformylglycinamidine synthase activity"/>
    <property type="evidence" value="ECO:0007669"/>
    <property type="project" value="UniProtKB-UniRule"/>
</dbReference>
<protein>
    <recommendedName>
        <fullName evidence="6">Phosphoribosylformylglycinamidine synthase subunit PurS</fullName>
        <shortName evidence="6">FGAM synthase</shortName>
        <ecNumber evidence="6">6.3.5.3</ecNumber>
    </recommendedName>
    <alternativeName>
        <fullName evidence="6">Formylglycinamide ribonucleotide amidotransferase subunit III</fullName>
        <shortName evidence="6">FGAR amidotransferase III</shortName>
        <shortName evidence="6">FGAR-AT III</shortName>
    </alternativeName>
    <alternativeName>
        <fullName evidence="6">Phosphoribosylformylglycinamidine synthase subunit III</fullName>
    </alternativeName>
</protein>
<accession>A0A330HMD4</accession>
<evidence type="ECO:0000256" key="2">
    <source>
        <dbReference type="ARBA" id="ARBA00022598"/>
    </source>
</evidence>
<dbReference type="GO" id="GO:0005737">
    <property type="term" value="C:cytoplasm"/>
    <property type="evidence" value="ECO:0007669"/>
    <property type="project" value="UniProtKB-SubCell"/>
</dbReference>
<evidence type="ECO:0000256" key="3">
    <source>
        <dbReference type="ARBA" id="ARBA00022741"/>
    </source>
</evidence>
<dbReference type="HAMAP" id="MF_01926">
    <property type="entry name" value="PurS"/>
    <property type="match status" value="1"/>
</dbReference>
<evidence type="ECO:0000256" key="4">
    <source>
        <dbReference type="ARBA" id="ARBA00022755"/>
    </source>
</evidence>
<dbReference type="EC" id="6.3.5.3" evidence="6"/>
<dbReference type="InterPro" id="IPR036604">
    <property type="entry name" value="PurS-like_sf"/>
</dbReference>
<dbReference type="AlphaFoldDB" id="A0A330HMD4"/>
<comment type="pathway">
    <text evidence="6">Purine metabolism; IMP biosynthesis via de novo pathway; 5-amino-1-(5-phospho-D-ribosyl)imidazole from N(2)-formyl-N(1)-(5-phospho-D-ribosyl)glycinamide: step 1/2.</text>
</comment>
<gene>
    <name evidence="6" type="primary">purS</name>
    <name evidence="7" type="ORF">DPM33_16660</name>
</gene>
<comment type="similarity">
    <text evidence="6">Belongs to the PurS family.</text>
</comment>
<dbReference type="UniPathway" id="UPA00074">
    <property type="reaction ID" value="UER00128"/>
</dbReference>
<dbReference type="SUPFAM" id="SSF82697">
    <property type="entry name" value="PurS-like"/>
    <property type="match status" value="1"/>
</dbReference>
<keyword evidence="2 6" id="KW-0436">Ligase</keyword>
<dbReference type="Proteomes" id="UP000251558">
    <property type="component" value="Unassembled WGS sequence"/>
</dbReference>
<dbReference type="Pfam" id="PF02700">
    <property type="entry name" value="PurS"/>
    <property type="match status" value="1"/>
</dbReference>
<dbReference type="NCBIfam" id="TIGR00302">
    <property type="entry name" value="phosphoribosylformylglycinamidine synthase subunit PurS"/>
    <property type="match status" value="1"/>
</dbReference>
<proteinExistence type="inferred from homology"/>
<dbReference type="PANTHER" id="PTHR34696">
    <property type="entry name" value="PHOSPHORIBOSYLFORMYLGLYCINAMIDINE SYNTHASE SUBUNIT PURS"/>
    <property type="match status" value="1"/>
</dbReference>
<keyword evidence="1 6" id="KW-0963">Cytoplasm</keyword>
<comment type="function">
    <text evidence="6">Part of the phosphoribosylformylglycinamidine synthase complex involved in the purines biosynthetic pathway. Catalyzes the ATP-dependent conversion of formylglycinamide ribonucleotide (FGAR) and glutamine to yield formylglycinamidine ribonucleotide (FGAM) and glutamate. The FGAM synthase complex is composed of three subunits. PurQ produces an ammonia molecule by converting glutamine to glutamate. PurL transfers the ammonia molecule to FGAR to form FGAM in an ATP-dependent manner. PurS interacts with PurQ and PurL and is thought to assist in the transfer of the ammonia molecule from PurQ to PurL.</text>
</comment>
<keyword evidence="4 6" id="KW-0658">Purine biosynthesis</keyword>
<evidence type="ECO:0000313" key="7">
    <source>
        <dbReference type="EMBL" id="RAZ89816.1"/>
    </source>
</evidence>
<keyword evidence="3 6" id="KW-0547">Nucleotide-binding</keyword>
<sequence length="79" mass="8405">MKARITVTLKNGVLDPQGKAIEHALSGLGFDGVGQVRQGKVFDIELTGTDKTKAETDLKAMCDKLLANTVIENYSVAIG</sequence>
<dbReference type="OrthoDB" id="9799101at2"/>
<name>A0A330HMD4_9HYPH</name>
<keyword evidence="5 6" id="KW-0067">ATP-binding</keyword>
<comment type="catalytic activity">
    <reaction evidence="6">
        <text>N(2)-formyl-N(1)-(5-phospho-beta-D-ribosyl)glycinamide + L-glutamine + ATP + H2O = 2-formamido-N(1)-(5-O-phospho-beta-D-ribosyl)acetamidine + L-glutamate + ADP + phosphate + H(+)</text>
        <dbReference type="Rhea" id="RHEA:17129"/>
        <dbReference type="ChEBI" id="CHEBI:15377"/>
        <dbReference type="ChEBI" id="CHEBI:15378"/>
        <dbReference type="ChEBI" id="CHEBI:29985"/>
        <dbReference type="ChEBI" id="CHEBI:30616"/>
        <dbReference type="ChEBI" id="CHEBI:43474"/>
        <dbReference type="ChEBI" id="CHEBI:58359"/>
        <dbReference type="ChEBI" id="CHEBI:147286"/>
        <dbReference type="ChEBI" id="CHEBI:147287"/>
        <dbReference type="ChEBI" id="CHEBI:456216"/>
        <dbReference type="EC" id="6.3.5.3"/>
    </reaction>
</comment>
<organism evidence="7 8">
    <name type="scientific">Mesorhizobium hawassense</name>
    <dbReference type="NCBI Taxonomy" id="1209954"/>
    <lineage>
        <taxon>Bacteria</taxon>
        <taxon>Pseudomonadati</taxon>
        <taxon>Pseudomonadota</taxon>
        <taxon>Alphaproteobacteria</taxon>
        <taxon>Hyphomicrobiales</taxon>
        <taxon>Phyllobacteriaceae</taxon>
        <taxon>Mesorhizobium</taxon>
    </lineage>
</organism>
<keyword evidence="8" id="KW-1185">Reference proteome</keyword>
<comment type="caution">
    <text evidence="7">The sequence shown here is derived from an EMBL/GenBank/DDBJ whole genome shotgun (WGS) entry which is preliminary data.</text>
</comment>
<evidence type="ECO:0000313" key="8">
    <source>
        <dbReference type="Proteomes" id="UP000251558"/>
    </source>
</evidence>
<dbReference type="NCBIfam" id="NF004630">
    <property type="entry name" value="PRK05974.1"/>
    <property type="match status" value="1"/>
</dbReference>
<dbReference type="GO" id="GO:0005524">
    <property type="term" value="F:ATP binding"/>
    <property type="evidence" value="ECO:0007669"/>
    <property type="project" value="UniProtKB-UniRule"/>
</dbReference>
<dbReference type="EMBL" id="QMBP01000007">
    <property type="protein sequence ID" value="RAZ89816.1"/>
    <property type="molecule type" value="Genomic_DNA"/>
</dbReference>
<dbReference type="RefSeq" id="WP_112098536.1">
    <property type="nucleotide sequence ID" value="NZ_QMBP01000007.1"/>
</dbReference>